<comment type="caution">
    <text evidence="1">The sequence shown here is derived from an EMBL/GenBank/DDBJ whole genome shotgun (WGS) entry which is preliminary data.</text>
</comment>
<evidence type="ECO:0000313" key="2">
    <source>
        <dbReference type="Proteomes" id="UP000266673"/>
    </source>
</evidence>
<proteinExistence type="predicted"/>
<reference evidence="1 2" key="1">
    <citation type="submission" date="2018-06" db="EMBL/GenBank/DDBJ databases">
        <title>Comparative genomics reveals the genomic features of Rhizophagus irregularis, R. cerebriforme, R. diaphanum and Gigaspora rosea, and their symbiotic lifestyle signature.</title>
        <authorList>
            <person name="Morin E."/>
            <person name="San Clemente H."/>
            <person name="Chen E.C.H."/>
            <person name="De La Providencia I."/>
            <person name="Hainaut M."/>
            <person name="Kuo A."/>
            <person name="Kohler A."/>
            <person name="Murat C."/>
            <person name="Tang N."/>
            <person name="Roy S."/>
            <person name="Loubradou J."/>
            <person name="Henrissat B."/>
            <person name="Grigoriev I.V."/>
            <person name="Corradi N."/>
            <person name="Roux C."/>
            <person name="Martin F.M."/>
        </authorList>
    </citation>
    <scope>NUCLEOTIDE SEQUENCE [LARGE SCALE GENOMIC DNA]</scope>
    <source>
        <strain evidence="1 2">DAOM 194757</strain>
    </source>
</reference>
<gene>
    <name evidence="1" type="ORF">C2G38_2246123</name>
</gene>
<accession>A0A397V7I5</accession>
<evidence type="ECO:0000313" key="1">
    <source>
        <dbReference type="EMBL" id="RIB17881.1"/>
    </source>
</evidence>
<keyword evidence="2" id="KW-1185">Reference proteome</keyword>
<sequence length="377" mass="44545">MMTPNEAAAGQKILNQINESDIDDELSKIVNFNNQLKSDLNDVKKISSSIIDDQREMISMLLQKSKLENDKKWEFTRRQIMKLFKLPIRENLKTSEEFKNINMPNEPSFEGAEDYLLSLENFFIFINAYIKAKVEEIESCEELMRTSKHAEMSKKKRDRIDQIIKKYESNHYKFQLIEHLINSKFWMMIYMEGYLCAYEYWTLSKPEIKPSIIKTFQDLEKDMNKIRDELEKHIAKPIPANEFRYRESSSLNSSEFNKTEKYIDYDNKYKNNDKIYFVPTPFCQWKISLNTKNDFSELRSINIHLYRDPSTTTGRHPNMDAELQQARIQISGPNSGIENISQEKLQHIRKELRSSISGVELESFTENAQAILDTFLI</sequence>
<dbReference type="AlphaFoldDB" id="A0A397V7I5"/>
<dbReference type="Proteomes" id="UP000266673">
    <property type="component" value="Unassembled WGS sequence"/>
</dbReference>
<name>A0A397V7I5_9GLOM</name>
<dbReference type="OrthoDB" id="2444049at2759"/>
<dbReference type="EMBL" id="QKWP01000576">
    <property type="protein sequence ID" value="RIB17881.1"/>
    <property type="molecule type" value="Genomic_DNA"/>
</dbReference>
<organism evidence="1 2">
    <name type="scientific">Gigaspora rosea</name>
    <dbReference type="NCBI Taxonomy" id="44941"/>
    <lineage>
        <taxon>Eukaryota</taxon>
        <taxon>Fungi</taxon>
        <taxon>Fungi incertae sedis</taxon>
        <taxon>Mucoromycota</taxon>
        <taxon>Glomeromycotina</taxon>
        <taxon>Glomeromycetes</taxon>
        <taxon>Diversisporales</taxon>
        <taxon>Gigasporaceae</taxon>
        <taxon>Gigaspora</taxon>
    </lineage>
</organism>
<protein>
    <submittedName>
        <fullName evidence="1">Uncharacterized protein</fullName>
    </submittedName>
</protein>